<evidence type="ECO:0000313" key="1">
    <source>
        <dbReference type="EMBL" id="KQH78931.1"/>
    </source>
</evidence>
<sequence>MLRNSAKAHWTLEELNWTLRKPCGDCTEWDGLTGWFVRYVDRNPEIGANDYIRRWLAATKAVLAERRQIALSTEAEN</sequence>
<dbReference type="EMBL" id="LKTM01000136">
    <property type="protein sequence ID" value="KQH78931.1"/>
    <property type="molecule type" value="Genomic_DNA"/>
</dbReference>
<comment type="caution">
    <text evidence="1">The sequence shown here is derived from an EMBL/GenBank/DDBJ whole genome shotgun (WGS) entry which is preliminary data.</text>
</comment>
<proteinExistence type="predicted"/>
<reference evidence="1 2" key="1">
    <citation type="submission" date="2015-10" db="EMBL/GenBank/DDBJ databases">
        <title>Mycobacterium gordonae draft genome assembly.</title>
        <authorList>
            <person name="Ustinova V."/>
            <person name="Smirnova T."/>
            <person name="Blagodatskikh K."/>
            <person name="Varlamov D."/>
            <person name="Larionova E."/>
            <person name="Chernousova L."/>
        </authorList>
    </citation>
    <scope>NUCLEOTIDE SEQUENCE [LARGE SCALE GENOMIC DNA]</scope>
    <source>
        <strain evidence="1 2">CTRI 14-8773</strain>
    </source>
</reference>
<evidence type="ECO:0000313" key="2">
    <source>
        <dbReference type="Proteomes" id="UP000051677"/>
    </source>
</evidence>
<dbReference type="AlphaFoldDB" id="A0A0Q2RUK1"/>
<organism evidence="1 2">
    <name type="scientific">Mycobacterium gordonae</name>
    <dbReference type="NCBI Taxonomy" id="1778"/>
    <lineage>
        <taxon>Bacteria</taxon>
        <taxon>Bacillati</taxon>
        <taxon>Actinomycetota</taxon>
        <taxon>Actinomycetes</taxon>
        <taxon>Mycobacteriales</taxon>
        <taxon>Mycobacteriaceae</taxon>
        <taxon>Mycobacterium</taxon>
    </lineage>
</organism>
<gene>
    <name evidence="1" type="ORF">AO501_04390</name>
</gene>
<dbReference type="Proteomes" id="UP000051677">
    <property type="component" value="Unassembled WGS sequence"/>
</dbReference>
<name>A0A0Q2RUK1_MYCGO</name>
<protein>
    <submittedName>
        <fullName evidence="1">Uncharacterized protein</fullName>
    </submittedName>
</protein>
<accession>A0A0Q2RUK1</accession>